<keyword evidence="3" id="KW-1185">Reference proteome</keyword>
<gene>
    <name evidence="2" type="ORF">QJS10_CPA03g01101</name>
</gene>
<proteinExistence type="predicted"/>
<feature type="region of interest" description="Disordered" evidence="1">
    <location>
        <begin position="193"/>
        <end position="212"/>
    </location>
</feature>
<comment type="caution">
    <text evidence="2">The sequence shown here is derived from an EMBL/GenBank/DDBJ whole genome shotgun (WGS) entry which is preliminary data.</text>
</comment>
<dbReference type="Proteomes" id="UP001180020">
    <property type="component" value="Unassembled WGS sequence"/>
</dbReference>
<organism evidence="2 3">
    <name type="scientific">Acorus calamus</name>
    <name type="common">Sweet flag</name>
    <dbReference type="NCBI Taxonomy" id="4465"/>
    <lineage>
        <taxon>Eukaryota</taxon>
        <taxon>Viridiplantae</taxon>
        <taxon>Streptophyta</taxon>
        <taxon>Embryophyta</taxon>
        <taxon>Tracheophyta</taxon>
        <taxon>Spermatophyta</taxon>
        <taxon>Magnoliopsida</taxon>
        <taxon>Liliopsida</taxon>
        <taxon>Acoraceae</taxon>
        <taxon>Acorus</taxon>
    </lineage>
</organism>
<evidence type="ECO:0000313" key="2">
    <source>
        <dbReference type="EMBL" id="KAK1322054.1"/>
    </source>
</evidence>
<protein>
    <submittedName>
        <fullName evidence="2">Uncharacterized protein</fullName>
    </submittedName>
</protein>
<evidence type="ECO:0000256" key="1">
    <source>
        <dbReference type="SAM" id="MobiDB-lite"/>
    </source>
</evidence>
<accession>A0AAV9F8T3</accession>
<reference evidence="2" key="2">
    <citation type="submission" date="2023-06" db="EMBL/GenBank/DDBJ databases">
        <authorList>
            <person name="Ma L."/>
            <person name="Liu K.-W."/>
            <person name="Li Z."/>
            <person name="Hsiao Y.-Y."/>
            <person name="Qi Y."/>
            <person name="Fu T."/>
            <person name="Tang G."/>
            <person name="Zhang D."/>
            <person name="Sun W.-H."/>
            <person name="Liu D.-K."/>
            <person name="Li Y."/>
            <person name="Chen G.-Z."/>
            <person name="Liu X.-D."/>
            <person name="Liao X.-Y."/>
            <person name="Jiang Y.-T."/>
            <person name="Yu X."/>
            <person name="Hao Y."/>
            <person name="Huang J."/>
            <person name="Zhao X.-W."/>
            <person name="Ke S."/>
            <person name="Chen Y.-Y."/>
            <person name="Wu W.-L."/>
            <person name="Hsu J.-L."/>
            <person name="Lin Y.-F."/>
            <person name="Huang M.-D."/>
            <person name="Li C.-Y."/>
            <person name="Huang L."/>
            <person name="Wang Z.-W."/>
            <person name="Zhao X."/>
            <person name="Zhong W.-Y."/>
            <person name="Peng D.-H."/>
            <person name="Ahmad S."/>
            <person name="Lan S."/>
            <person name="Zhang J.-S."/>
            <person name="Tsai W.-C."/>
            <person name="Van De Peer Y."/>
            <person name="Liu Z.-J."/>
        </authorList>
    </citation>
    <scope>NUCLEOTIDE SEQUENCE</scope>
    <source>
        <strain evidence="2">CP</strain>
        <tissue evidence="2">Leaves</tissue>
    </source>
</reference>
<reference evidence="2" key="1">
    <citation type="journal article" date="2023" name="Nat. Commun.">
        <title>Diploid and tetraploid genomes of Acorus and the evolution of monocots.</title>
        <authorList>
            <person name="Ma L."/>
            <person name="Liu K.W."/>
            <person name="Li Z."/>
            <person name="Hsiao Y.Y."/>
            <person name="Qi Y."/>
            <person name="Fu T."/>
            <person name="Tang G.D."/>
            <person name="Zhang D."/>
            <person name="Sun W.H."/>
            <person name="Liu D.K."/>
            <person name="Li Y."/>
            <person name="Chen G.Z."/>
            <person name="Liu X.D."/>
            <person name="Liao X.Y."/>
            <person name="Jiang Y.T."/>
            <person name="Yu X."/>
            <person name="Hao Y."/>
            <person name="Huang J."/>
            <person name="Zhao X.W."/>
            <person name="Ke S."/>
            <person name="Chen Y.Y."/>
            <person name="Wu W.L."/>
            <person name="Hsu J.L."/>
            <person name="Lin Y.F."/>
            <person name="Huang M.D."/>
            <person name="Li C.Y."/>
            <person name="Huang L."/>
            <person name="Wang Z.W."/>
            <person name="Zhao X."/>
            <person name="Zhong W.Y."/>
            <person name="Peng D.H."/>
            <person name="Ahmad S."/>
            <person name="Lan S."/>
            <person name="Zhang J.S."/>
            <person name="Tsai W.C."/>
            <person name="Van de Peer Y."/>
            <person name="Liu Z.J."/>
        </authorList>
    </citation>
    <scope>NUCLEOTIDE SEQUENCE</scope>
    <source>
        <strain evidence="2">CP</strain>
    </source>
</reference>
<feature type="compositionally biased region" description="Gly residues" evidence="1">
    <location>
        <begin position="194"/>
        <end position="212"/>
    </location>
</feature>
<name>A0AAV9F8T3_ACOCL</name>
<dbReference type="AlphaFoldDB" id="A0AAV9F8T3"/>
<dbReference type="EMBL" id="JAUJYO010000003">
    <property type="protein sequence ID" value="KAK1322054.1"/>
    <property type="molecule type" value="Genomic_DNA"/>
</dbReference>
<sequence>MVEVRVEDSWSLCGDWCDLDWIFVLSWREGKRDALKLVPTLQLLFLGALGTIESREDDAIHDMDGGDNRRTTKKDEHQVTDSFVFTGADPLLPLPARPFPCRSILQPRRLYICTTTVVQSLLGAKSIDKRAEDMKRRGSTNTGFSFTHRCGGVAVAQTPWWKIWSSGLGEGGLDREREKRVISESLLEKAMSGSDGGYGRGGGGYGGNPRGC</sequence>
<evidence type="ECO:0000313" key="3">
    <source>
        <dbReference type="Proteomes" id="UP001180020"/>
    </source>
</evidence>